<sequence>MRSRSALPRRYPWDAENLSSITITNTAESDPCARLAEEDARAYQDHARDTNVVLRGLGIQWNSTELPSPPRANPEPPEDIYEKAHKKPLPPIPGREARDIHPPPPLRVPKLSRGQLHPPGHKRHRTLPETPSPEDLEELNTIFHQNRSKQKAWSSTLPVLQPARQRPVQWSASIREPLEGQTASIQHLDRDLATDTKREGNTFTRMVRRLRNYYRSQVGPKSFQKGSKPRRPRQPDPRVNSLRRPEPSSAAAPVAPGTLNAPRLLLRRAGTGVSASSSMRRPTPRDPFTRLKRVLSALIEERVSIAWAPPTEAESEDWLCWILEQTQHQLLGQLQRPPIQGQSSTDTVPRQTQPSRSCDEPRPATSSGPISSRSLFNQGICEIDSSASTPWPSRASSAVSGQIILCVLENVEDLEALFAMALVNRATYVNFKHHELRLVRKTLWRMSPAAWELRQISEANYGERRIRGYQSLMASLYVRHYTRDLDTVVNLKALLEKYCRPFLRKETVHALEHPCNAQSRGLDAAIWRVWTFCELFGNRKNREADVTGQLRWLRGQSAVDPPSTVRLGSPDPNDVNTVLFVPPDGFAEGNHGGLSISQLHDLVEVWTGMAALLDFLRGETQLARQYGVFDSIPIAPNDAVTERIVLRAWLDFVLTLGPSVVVSIAPHGPRSDPELAFFRARTYGWTGWEPSTPSITRSSFLTSSVSIVLQSLHADHPSVIGHSTGYL</sequence>
<dbReference type="HOGENOM" id="CLU_417363_0_0_1"/>
<name>V5FKA1_BYSSN</name>
<comment type="caution">
    <text evidence="2">The sequence shown here is derived from an EMBL/GenBank/DDBJ whole genome shotgun (WGS) entry which is preliminary data.</text>
</comment>
<proteinExistence type="predicted"/>
<dbReference type="AlphaFoldDB" id="V5FKA1"/>
<dbReference type="OrthoDB" id="5376710at2759"/>
<feature type="region of interest" description="Disordered" evidence="1">
    <location>
        <begin position="337"/>
        <end position="373"/>
    </location>
</feature>
<feature type="compositionally biased region" description="Polar residues" evidence="1">
    <location>
        <begin position="364"/>
        <end position="373"/>
    </location>
</feature>
<feature type="compositionally biased region" description="Basic and acidic residues" evidence="1">
    <location>
        <begin position="187"/>
        <end position="200"/>
    </location>
</feature>
<accession>V5FKA1</accession>
<dbReference type="eggNOG" id="ENOG502SFK0">
    <property type="taxonomic scope" value="Eukaryota"/>
</dbReference>
<evidence type="ECO:0000313" key="3">
    <source>
        <dbReference type="Proteomes" id="UP000018001"/>
    </source>
</evidence>
<feature type="compositionally biased region" description="Low complexity" evidence="1">
    <location>
        <begin position="247"/>
        <end position="256"/>
    </location>
</feature>
<feature type="region of interest" description="Disordered" evidence="1">
    <location>
        <begin position="62"/>
        <end position="135"/>
    </location>
</feature>
<feature type="compositionally biased region" description="Polar residues" evidence="1">
    <location>
        <begin position="340"/>
        <end position="356"/>
    </location>
</feature>
<dbReference type="InParanoid" id="V5FKA1"/>
<organism evidence="2 3">
    <name type="scientific">Byssochlamys spectabilis (strain No. 5 / NBRC 109023)</name>
    <name type="common">Paecilomyces variotii</name>
    <dbReference type="NCBI Taxonomy" id="1356009"/>
    <lineage>
        <taxon>Eukaryota</taxon>
        <taxon>Fungi</taxon>
        <taxon>Dikarya</taxon>
        <taxon>Ascomycota</taxon>
        <taxon>Pezizomycotina</taxon>
        <taxon>Eurotiomycetes</taxon>
        <taxon>Eurotiomycetidae</taxon>
        <taxon>Eurotiales</taxon>
        <taxon>Thermoascaceae</taxon>
        <taxon>Paecilomyces</taxon>
    </lineage>
</organism>
<evidence type="ECO:0000313" key="2">
    <source>
        <dbReference type="EMBL" id="GAD98309.1"/>
    </source>
</evidence>
<feature type="region of interest" description="Disordered" evidence="1">
    <location>
        <begin position="181"/>
        <end position="261"/>
    </location>
</feature>
<dbReference type="EMBL" id="BAUL01000239">
    <property type="protein sequence ID" value="GAD98309.1"/>
    <property type="molecule type" value="Genomic_DNA"/>
</dbReference>
<gene>
    <name evidence="2" type="ORF">PVAR5_7001</name>
</gene>
<dbReference type="Proteomes" id="UP000018001">
    <property type="component" value="Unassembled WGS sequence"/>
</dbReference>
<protein>
    <submittedName>
        <fullName evidence="2">Uncharacterized protein</fullName>
    </submittedName>
</protein>
<evidence type="ECO:0000256" key="1">
    <source>
        <dbReference type="SAM" id="MobiDB-lite"/>
    </source>
</evidence>
<keyword evidence="3" id="KW-1185">Reference proteome</keyword>
<reference evidence="3" key="1">
    <citation type="journal article" date="2014" name="Genome Announc.">
        <title>Draft genome sequence of the formaldehyde-resistant fungus Byssochlamys spectabilis No. 5 (anamorph Paecilomyces variotii No. 5) (NBRC109023).</title>
        <authorList>
            <person name="Oka T."/>
            <person name="Ekino K."/>
            <person name="Fukuda K."/>
            <person name="Nomura Y."/>
        </authorList>
    </citation>
    <scope>NUCLEOTIDE SEQUENCE [LARGE SCALE GENOMIC DNA]</scope>
    <source>
        <strain evidence="3">No. 5 / NBRC 109023</strain>
    </source>
</reference>